<comment type="caution">
    <text evidence="1">The sequence shown here is derived from an EMBL/GenBank/DDBJ whole genome shotgun (WGS) entry which is preliminary data.</text>
</comment>
<sequence>MTEPIEPNFDWHWCWQQDQLCLQTSAGLQRTALCRNSVASAAGAFTLGQAEIYWQCLFALEPLHWPQQAVFSACVDAVAQLEFAQACAHKSFYLQSQHSRCHPQPFDLVELCGRNRALAIVLTADASQCRLMLLSELDTLTGRVFHAGHSFSSLHDRLIPYHPPHTPLRKSA</sequence>
<gene>
    <name evidence="1" type="ORF">ACFFJP_10265</name>
</gene>
<evidence type="ECO:0008006" key="3">
    <source>
        <dbReference type="Google" id="ProtNLM"/>
    </source>
</evidence>
<organism evidence="1 2">
    <name type="scientific">Rheinheimera tilapiae</name>
    <dbReference type="NCBI Taxonomy" id="875043"/>
    <lineage>
        <taxon>Bacteria</taxon>
        <taxon>Pseudomonadati</taxon>
        <taxon>Pseudomonadota</taxon>
        <taxon>Gammaproteobacteria</taxon>
        <taxon>Chromatiales</taxon>
        <taxon>Chromatiaceae</taxon>
        <taxon>Rheinheimera</taxon>
    </lineage>
</organism>
<evidence type="ECO:0000313" key="1">
    <source>
        <dbReference type="EMBL" id="MFC0048672.1"/>
    </source>
</evidence>
<protein>
    <recommendedName>
        <fullName evidence="3">Cell division protein ZapC</fullName>
    </recommendedName>
</protein>
<dbReference type="RefSeq" id="WP_377243073.1">
    <property type="nucleotide sequence ID" value="NZ_JBHLXP010000001.1"/>
</dbReference>
<reference evidence="1 2" key="1">
    <citation type="submission" date="2024-09" db="EMBL/GenBank/DDBJ databases">
        <authorList>
            <person name="Sun Q."/>
            <person name="Mori K."/>
        </authorList>
    </citation>
    <scope>NUCLEOTIDE SEQUENCE [LARGE SCALE GENOMIC DNA]</scope>
    <source>
        <strain evidence="1 2">KCTC 23315</strain>
    </source>
</reference>
<name>A0ABV6BD04_9GAMM</name>
<evidence type="ECO:0000313" key="2">
    <source>
        <dbReference type="Proteomes" id="UP001589813"/>
    </source>
</evidence>
<dbReference type="EMBL" id="JBHLXP010000001">
    <property type="protein sequence ID" value="MFC0048672.1"/>
    <property type="molecule type" value="Genomic_DNA"/>
</dbReference>
<accession>A0ABV6BD04</accession>
<keyword evidence="2" id="KW-1185">Reference proteome</keyword>
<proteinExistence type="predicted"/>
<dbReference type="Proteomes" id="UP001589813">
    <property type="component" value="Unassembled WGS sequence"/>
</dbReference>